<dbReference type="PATRIC" id="fig|1398.22.peg.2214"/>
<dbReference type="GO" id="GO:0003677">
    <property type="term" value="F:DNA binding"/>
    <property type="evidence" value="ECO:0007669"/>
    <property type="project" value="InterPro"/>
</dbReference>
<feature type="domain" description="DNA methylase adenine-specific" evidence="1">
    <location>
        <begin position="6"/>
        <end position="72"/>
    </location>
</feature>
<dbReference type="GO" id="GO:0008170">
    <property type="term" value="F:N-methyltransferase activity"/>
    <property type="evidence" value="ECO:0007669"/>
    <property type="project" value="InterPro"/>
</dbReference>
<dbReference type="Proteomes" id="UP000070376">
    <property type="component" value="Unassembled WGS sequence"/>
</dbReference>
<dbReference type="Pfam" id="PF02384">
    <property type="entry name" value="N6_Mtase"/>
    <property type="match status" value="1"/>
</dbReference>
<evidence type="ECO:0000313" key="3">
    <source>
        <dbReference type="Proteomes" id="UP000070376"/>
    </source>
</evidence>
<dbReference type="AlphaFoldDB" id="A0A133KMP6"/>
<proteinExistence type="predicted"/>
<name>A0A133KMP6_HEYCO</name>
<gene>
    <name evidence="2" type="ORF">HMPREF3213_02206</name>
</gene>
<evidence type="ECO:0000259" key="1">
    <source>
        <dbReference type="Pfam" id="PF02384"/>
    </source>
</evidence>
<dbReference type="SUPFAM" id="SSF53335">
    <property type="entry name" value="S-adenosyl-L-methionine-dependent methyltransferases"/>
    <property type="match status" value="1"/>
</dbReference>
<dbReference type="EMBL" id="LRPN01000087">
    <property type="protein sequence ID" value="KWZ80748.1"/>
    <property type="molecule type" value="Genomic_DNA"/>
</dbReference>
<comment type="caution">
    <text evidence="2">The sequence shown here is derived from an EMBL/GenBank/DDBJ whole genome shotgun (WGS) entry which is preliminary data.</text>
</comment>
<sequence>MLDLLVHRSGKTGAEIITPRVIAKLLPLLLNIQEGTVYDGSFGTGRLLAYAYRYAKENGCKIKLVGQEINARAKWVFPVQIKASSVMELGVITAL</sequence>
<evidence type="ECO:0000313" key="2">
    <source>
        <dbReference type="EMBL" id="KWZ80748.1"/>
    </source>
</evidence>
<dbReference type="Gene3D" id="3.40.50.150">
    <property type="entry name" value="Vaccinia Virus protein VP39"/>
    <property type="match status" value="1"/>
</dbReference>
<organism evidence="2 3">
    <name type="scientific">Heyndrickxia coagulans</name>
    <name type="common">Weizmannia coagulans</name>
    <dbReference type="NCBI Taxonomy" id="1398"/>
    <lineage>
        <taxon>Bacteria</taxon>
        <taxon>Bacillati</taxon>
        <taxon>Bacillota</taxon>
        <taxon>Bacilli</taxon>
        <taxon>Bacillales</taxon>
        <taxon>Bacillaceae</taxon>
        <taxon>Heyndrickxia</taxon>
    </lineage>
</organism>
<accession>A0A133KMP6</accession>
<protein>
    <recommendedName>
        <fullName evidence="1">DNA methylase adenine-specific domain-containing protein</fullName>
    </recommendedName>
</protein>
<dbReference type="InterPro" id="IPR003356">
    <property type="entry name" value="DNA_methylase_A-5"/>
</dbReference>
<reference evidence="3" key="1">
    <citation type="submission" date="2016-01" db="EMBL/GenBank/DDBJ databases">
        <authorList>
            <person name="Mitreva M."/>
            <person name="Pepin K.H."/>
            <person name="Mihindukulasuriya K.A."/>
            <person name="Fulton R."/>
            <person name="Fronick C."/>
            <person name="O'Laughlin M."/>
            <person name="Miner T."/>
            <person name="Herter B."/>
            <person name="Rosa B.A."/>
            <person name="Cordes M."/>
            <person name="Tomlinson C."/>
            <person name="Wollam A."/>
            <person name="Palsikar V.B."/>
            <person name="Mardis E.R."/>
            <person name="Wilson R.K."/>
        </authorList>
    </citation>
    <scope>NUCLEOTIDE SEQUENCE [LARGE SCALE GENOMIC DNA]</scope>
    <source>
        <strain evidence="3">GED7749B</strain>
    </source>
</reference>
<dbReference type="InterPro" id="IPR029063">
    <property type="entry name" value="SAM-dependent_MTases_sf"/>
</dbReference>